<dbReference type="PANTHER" id="PTHR30590">
    <property type="entry name" value="INNER MEMBRANE PROTEIN"/>
    <property type="match status" value="1"/>
</dbReference>
<feature type="transmembrane region" description="Helical" evidence="2">
    <location>
        <begin position="84"/>
        <end position="103"/>
    </location>
</feature>
<feature type="transmembrane region" description="Helical" evidence="2">
    <location>
        <begin position="361"/>
        <end position="382"/>
    </location>
</feature>
<dbReference type="InterPro" id="IPR052529">
    <property type="entry name" value="Bact_Transport_Assoc"/>
</dbReference>
<sequence>MNVLRSDWPGRGRPGPSFDNDRTSDNAQTSDDARINVVDALRGTALLLILLVNVSFFASGFAFHLVDDPAHGALDRLVEGAVELLFAMKAYLLFSFLFGYSFTLQLDSAARRGAAFGWSFLRRLSGLFVLGALHAVLLFHGDILTTYAVLGLVLLAVRRIEPRTALLVAAAIVGVVAFVMGLAAVSGAALVPDEAAALAAGAHSAEALRGGFGDVVLEHLRSLPAMLGGLAVQGPLAFAGFLVGLAAGKHRMLAAVHSHQDLLRRCEQVGYPVGLAGATLFAVGGGTANVTGLMVSIVTAPFLAAAYAATLLRLFTRRPRVADALAPAGRMALTNYLGQSLVCLLVFTGVGLGLVGRTSPAQTLLIAVAIFVLQVAASWWWMRRFRYGPAEWVLRAWTHRKRPTMRR</sequence>
<comment type="caution">
    <text evidence="4">The sequence shown here is derived from an EMBL/GenBank/DDBJ whole genome shotgun (WGS) entry which is preliminary data.</text>
</comment>
<dbReference type="EMBL" id="BMNB01000012">
    <property type="protein sequence ID" value="GGM42724.1"/>
    <property type="molecule type" value="Genomic_DNA"/>
</dbReference>
<keyword evidence="2" id="KW-0472">Membrane</keyword>
<feature type="transmembrane region" description="Helical" evidence="2">
    <location>
        <begin position="269"/>
        <end position="287"/>
    </location>
</feature>
<reference evidence="4" key="1">
    <citation type="journal article" date="2014" name="Int. J. Syst. Evol. Microbiol.">
        <title>Complete genome sequence of Corynebacterium casei LMG S-19264T (=DSM 44701T), isolated from a smear-ripened cheese.</title>
        <authorList>
            <consortium name="US DOE Joint Genome Institute (JGI-PGF)"/>
            <person name="Walter F."/>
            <person name="Albersmeier A."/>
            <person name="Kalinowski J."/>
            <person name="Ruckert C."/>
        </authorList>
    </citation>
    <scope>NUCLEOTIDE SEQUENCE</scope>
    <source>
        <strain evidence="4">CGMCC 4.7312</strain>
    </source>
</reference>
<keyword evidence="5" id="KW-1185">Reference proteome</keyword>
<feature type="transmembrane region" description="Helical" evidence="2">
    <location>
        <begin position="44"/>
        <end position="64"/>
    </location>
</feature>
<proteinExistence type="predicted"/>
<gene>
    <name evidence="4" type="ORF">GCM10011608_29260</name>
</gene>
<dbReference type="PANTHER" id="PTHR30590:SF2">
    <property type="entry name" value="INNER MEMBRANE PROTEIN"/>
    <property type="match status" value="1"/>
</dbReference>
<feature type="domain" description="DUF418" evidence="3">
    <location>
        <begin position="247"/>
        <end position="400"/>
    </location>
</feature>
<evidence type="ECO:0000259" key="3">
    <source>
        <dbReference type="Pfam" id="PF04235"/>
    </source>
</evidence>
<feature type="transmembrane region" description="Helical" evidence="2">
    <location>
        <begin position="336"/>
        <end position="355"/>
    </location>
</feature>
<evidence type="ECO:0000256" key="1">
    <source>
        <dbReference type="SAM" id="MobiDB-lite"/>
    </source>
</evidence>
<feature type="transmembrane region" description="Helical" evidence="2">
    <location>
        <begin position="139"/>
        <end position="157"/>
    </location>
</feature>
<dbReference type="AlphaFoldDB" id="A0A917TXL1"/>
<feature type="transmembrane region" description="Helical" evidence="2">
    <location>
        <begin position="115"/>
        <end position="133"/>
    </location>
</feature>
<organism evidence="4 5">
    <name type="scientific">Micromonospora sonchi</name>
    <dbReference type="NCBI Taxonomy" id="1763543"/>
    <lineage>
        <taxon>Bacteria</taxon>
        <taxon>Bacillati</taxon>
        <taxon>Actinomycetota</taxon>
        <taxon>Actinomycetes</taxon>
        <taxon>Micromonosporales</taxon>
        <taxon>Micromonosporaceae</taxon>
        <taxon>Micromonospora</taxon>
    </lineage>
</organism>
<evidence type="ECO:0000256" key="2">
    <source>
        <dbReference type="SAM" id="Phobius"/>
    </source>
</evidence>
<dbReference type="InterPro" id="IPR007349">
    <property type="entry name" value="DUF418"/>
</dbReference>
<protein>
    <submittedName>
        <fullName evidence="4">Membrane protein</fullName>
    </submittedName>
</protein>
<name>A0A917TXL1_9ACTN</name>
<dbReference type="Proteomes" id="UP000608890">
    <property type="component" value="Unassembled WGS sequence"/>
</dbReference>
<keyword evidence="2" id="KW-0812">Transmembrane</keyword>
<feature type="region of interest" description="Disordered" evidence="1">
    <location>
        <begin position="1"/>
        <end position="27"/>
    </location>
</feature>
<evidence type="ECO:0000313" key="4">
    <source>
        <dbReference type="EMBL" id="GGM42724.1"/>
    </source>
</evidence>
<feature type="transmembrane region" description="Helical" evidence="2">
    <location>
        <begin position="293"/>
        <end position="315"/>
    </location>
</feature>
<feature type="transmembrane region" description="Helical" evidence="2">
    <location>
        <begin position="225"/>
        <end position="248"/>
    </location>
</feature>
<accession>A0A917TXL1</accession>
<feature type="transmembrane region" description="Helical" evidence="2">
    <location>
        <begin position="164"/>
        <end position="185"/>
    </location>
</feature>
<keyword evidence="2" id="KW-1133">Transmembrane helix</keyword>
<dbReference type="Pfam" id="PF04235">
    <property type="entry name" value="DUF418"/>
    <property type="match status" value="1"/>
</dbReference>
<dbReference type="RefSeq" id="WP_189044471.1">
    <property type="nucleotide sequence ID" value="NZ_BMNB01000012.1"/>
</dbReference>
<evidence type="ECO:0000313" key="5">
    <source>
        <dbReference type="Proteomes" id="UP000608890"/>
    </source>
</evidence>
<reference evidence="4" key="2">
    <citation type="submission" date="2020-09" db="EMBL/GenBank/DDBJ databases">
        <authorList>
            <person name="Sun Q."/>
            <person name="Zhou Y."/>
        </authorList>
    </citation>
    <scope>NUCLEOTIDE SEQUENCE</scope>
    <source>
        <strain evidence="4">CGMCC 4.7312</strain>
    </source>
</reference>